<sequence length="375" mass="41824">TAPTCRLSSLPVRHHTKNGVAFPLLENHQIISPPMSSSTSLSSLPLESLTGIAVYLPVPSRLNLTTTCRSLHRIRGAPSVWQYLDLSSFGASFGDEQFDELLDDIAGLVRAGDGGASQLPVDVLSLLRHVVLDRTGVMMWTVSKLLLQRTIVSLSIRNCPNVTMEDLDELTDLRRDRRSGFMGLVPLSSAQSQLRHLRLNNLANHAPQDEVLPAEADLIDFTIRIRFLFPNLLSVVPSICLACERIIPDREMDGLRGMAALRTGHIIKADLSPAEYPPLRATFWCYRCAMLKTCSNCLGFEDMPRSYRGPLRHAVQVRYCVCCSLNGSYCDSCWREVGDPECRLRNHAQVEYDVDLQNVHDAQTDTSEDEDESDT</sequence>
<dbReference type="EMBL" id="KQ965752">
    <property type="protein sequence ID" value="KXS16424.1"/>
    <property type="molecule type" value="Genomic_DNA"/>
</dbReference>
<dbReference type="Gene3D" id="1.20.1280.50">
    <property type="match status" value="1"/>
</dbReference>
<dbReference type="Proteomes" id="UP000070544">
    <property type="component" value="Unassembled WGS sequence"/>
</dbReference>
<feature type="domain" description="F-box" evidence="1">
    <location>
        <begin position="38"/>
        <end position="84"/>
    </location>
</feature>
<feature type="non-terminal residue" evidence="2">
    <location>
        <position position="1"/>
    </location>
</feature>
<evidence type="ECO:0000259" key="1">
    <source>
        <dbReference type="PROSITE" id="PS50181"/>
    </source>
</evidence>
<dbReference type="SUPFAM" id="SSF81383">
    <property type="entry name" value="F-box domain"/>
    <property type="match status" value="1"/>
</dbReference>
<evidence type="ECO:0000313" key="2">
    <source>
        <dbReference type="EMBL" id="KXS16424.1"/>
    </source>
</evidence>
<proteinExistence type="predicted"/>
<dbReference type="InterPro" id="IPR036047">
    <property type="entry name" value="F-box-like_dom_sf"/>
</dbReference>
<dbReference type="AlphaFoldDB" id="A0A139AIP6"/>
<dbReference type="Pfam" id="PF12937">
    <property type="entry name" value="F-box-like"/>
    <property type="match status" value="1"/>
</dbReference>
<dbReference type="PROSITE" id="PS50181">
    <property type="entry name" value="FBOX"/>
    <property type="match status" value="1"/>
</dbReference>
<gene>
    <name evidence="2" type="ORF">M427DRAFT_290458</name>
</gene>
<protein>
    <recommendedName>
        <fullName evidence="1">F-box domain-containing protein</fullName>
    </recommendedName>
</protein>
<reference evidence="2 3" key="1">
    <citation type="journal article" date="2015" name="Genome Biol. Evol.">
        <title>Phylogenomic analyses indicate that early fungi evolved digesting cell walls of algal ancestors of land plants.</title>
        <authorList>
            <person name="Chang Y."/>
            <person name="Wang S."/>
            <person name="Sekimoto S."/>
            <person name="Aerts A.L."/>
            <person name="Choi C."/>
            <person name="Clum A."/>
            <person name="LaButti K.M."/>
            <person name="Lindquist E.A."/>
            <person name="Yee Ngan C."/>
            <person name="Ohm R.A."/>
            <person name="Salamov A.A."/>
            <person name="Grigoriev I.V."/>
            <person name="Spatafora J.W."/>
            <person name="Berbee M.L."/>
        </authorList>
    </citation>
    <scope>NUCLEOTIDE SEQUENCE [LARGE SCALE GENOMIC DNA]</scope>
    <source>
        <strain evidence="2 3">JEL478</strain>
    </source>
</reference>
<name>A0A139AIP6_GONPJ</name>
<keyword evidence="3" id="KW-1185">Reference proteome</keyword>
<evidence type="ECO:0000313" key="3">
    <source>
        <dbReference type="Proteomes" id="UP000070544"/>
    </source>
</evidence>
<organism evidence="2 3">
    <name type="scientific">Gonapodya prolifera (strain JEL478)</name>
    <name type="common">Monoblepharis prolifera</name>
    <dbReference type="NCBI Taxonomy" id="1344416"/>
    <lineage>
        <taxon>Eukaryota</taxon>
        <taxon>Fungi</taxon>
        <taxon>Fungi incertae sedis</taxon>
        <taxon>Chytridiomycota</taxon>
        <taxon>Chytridiomycota incertae sedis</taxon>
        <taxon>Monoblepharidomycetes</taxon>
        <taxon>Monoblepharidales</taxon>
        <taxon>Gonapodyaceae</taxon>
        <taxon>Gonapodya</taxon>
    </lineage>
</organism>
<dbReference type="InterPro" id="IPR001810">
    <property type="entry name" value="F-box_dom"/>
</dbReference>
<accession>A0A139AIP6</accession>